<organism evidence="1 2">
    <name type="scientific">Sphingomonas oleivorans</name>
    <dbReference type="NCBI Taxonomy" id="1735121"/>
    <lineage>
        <taxon>Bacteria</taxon>
        <taxon>Pseudomonadati</taxon>
        <taxon>Pseudomonadota</taxon>
        <taxon>Alphaproteobacteria</taxon>
        <taxon>Sphingomonadales</taxon>
        <taxon>Sphingomonadaceae</taxon>
        <taxon>Sphingomonas</taxon>
    </lineage>
</organism>
<comment type="caution">
    <text evidence="1">The sequence shown here is derived from an EMBL/GenBank/DDBJ whole genome shotgun (WGS) entry which is preliminary data.</text>
</comment>
<dbReference type="EMBL" id="NWBU01000005">
    <property type="protein sequence ID" value="PTQ12216.1"/>
    <property type="molecule type" value="Genomic_DNA"/>
</dbReference>
<dbReference type="Proteomes" id="UP000244162">
    <property type="component" value="Unassembled WGS sequence"/>
</dbReference>
<proteinExistence type="predicted"/>
<evidence type="ECO:0000313" key="2">
    <source>
        <dbReference type="Proteomes" id="UP000244162"/>
    </source>
</evidence>
<dbReference type="RefSeq" id="WP_107967080.1">
    <property type="nucleotide sequence ID" value="NZ_NWBU01000005.1"/>
</dbReference>
<name>A0A2T5FZT4_9SPHN</name>
<protein>
    <submittedName>
        <fullName evidence="1">Uncharacterized protein</fullName>
    </submittedName>
</protein>
<evidence type="ECO:0000313" key="1">
    <source>
        <dbReference type="EMBL" id="PTQ12216.1"/>
    </source>
</evidence>
<keyword evidence="2" id="KW-1185">Reference proteome</keyword>
<gene>
    <name evidence="1" type="ORF">CLG96_06620</name>
</gene>
<reference evidence="1 2" key="1">
    <citation type="submission" date="2017-09" db="EMBL/GenBank/DDBJ databases">
        <title>Sphingomonas panjinensis sp.nov., isolated from oil-contaminated soil.</title>
        <authorList>
            <person name="Wang L."/>
            <person name="Chen L."/>
        </authorList>
    </citation>
    <scope>NUCLEOTIDE SEQUENCE [LARGE SCALE GENOMIC DNA]</scope>
    <source>
        <strain evidence="1 2">FW-11</strain>
    </source>
</reference>
<sequence length="98" mass="10977">MIGTYKTADFTFSAHLSFNKDGRLVDVDLRLDPRQCHRLKDAMFAKYGSVESSLEDMEIFEWRDGSARNLVSMVSLDGEPAICAIGYSPLPEDQTEGL</sequence>
<accession>A0A2T5FZT4</accession>
<dbReference type="AlphaFoldDB" id="A0A2T5FZT4"/>